<feature type="domain" description="tRNA intron endonuclease catalytic" evidence="1">
    <location>
        <begin position="87"/>
        <end position="174"/>
    </location>
</feature>
<dbReference type="SUPFAM" id="SSF53032">
    <property type="entry name" value="tRNA-intron endonuclease catalytic domain-like"/>
    <property type="match status" value="1"/>
</dbReference>
<reference evidence="3 4" key="1">
    <citation type="submission" date="2018-06" db="EMBL/GenBank/DDBJ databases">
        <title>Extensive metabolic versatility and redundancy in microbially diverse, dynamic hydrothermal sediments.</title>
        <authorList>
            <person name="Dombrowski N."/>
            <person name="Teske A."/>
            <person name="Baker B.J."/>
        </authorList>
    </citation>
    <scope>NUCLEOTIDE SEQUENCE [LARGE SCALE GENOMIC DNA]</scope>
    <source>
        <strain evidence="3">B34_G17</strain>
    </source>
</reference>
<dbReference type="InterPro" id="IPR036740">
    <property type="entry name" value="tRNA_intron_Endonuc_N_sf"/>
</dbReference>
<dbReference type="InterPro" id="IPR006676">
    <property type="entry name" value="tRNA_splic"/>
</dbReference>
<evidence type="ECO:0000313" key="4">
    <source>
        <dbReference type="Proteomes" id="UP000272051"/>
    </source>
</evidence>
<comment type="caution">
    <text evidence="3">The sequence shown here is derived from an EMBL/GenBank/DDBJ whole genome shotgun (WGS) entry which is preliminary data.</text>
</comment>
<evidence type="ECO:0000259" key="2">
    <source>
        <dbReference type="Pfam" id="PF02778"/>
    </source>
</evidence>
<dbReference type="SUPFAM" id="SSF55267">
    <property type="entry name" value="tRNA-intron endonuclease N-terminal domain-like"/>
    <property type="match status" value="1"/>
</dbReference>
<dbReference type="GO" id="GO:0006388">
    <property type="term" value="P:tRNA splicing, via endonucleolytic cleavage and ligation"/>
    <property type="evidence" value="ECO:0007669"/>
    <property type="project" value="InterPro"/>
</dbReference>
<accession>A0A497EZL9</accession>
<dbReference type="Pfam" id="PF01974">
    <property type="entry name" value="tRNA_int_endo"/>
    <property type="match status" value="1"/>
</dbReference>
<name>A0A497EZL9_9CREN</name>
<dbReference type="Pfam" id="PF02778">
    <property type="entry name" value="tRNA_int_endo_N"/>
    <property type="match status" value="1"/>
</dbReference>
<dbReference type="EC" id="4.6.1.16" evidence="3"/>
<dbReference type="PIRSF" id="PIRSF005285">
    <property type="entry name" value="tRNA_splic_archaea"/>
    <property type="match status" value="1"/>
</dbReference>
<dbReference type="Proteomes" id="UP000272051">
    <property type="component" value="Unassembled WGS sequence"/>
</dbReference>
<protein>
    <submittedName>
        <fullName evidence="3">tRNA-intron lyase</fullName>
        <ecNumber evidence="3">4.6.1.16</ecNumber>
    </submittedName>
</protein>
<dbReference type="CDD" id="cd22363">
    <property type="entry name" value="tRNA-intron_lyase_C"/>
    <property type="match status" value="1"/>
</dbReference>
<gene>
    <name evidence="3" type="primary">endA</name>
    <name evidence="3" type="ORF">DRJ33_02580</name>
</gene>
<dbReference type="EMBL" id="QMQX01000032">
    <property type="protein sequence ID" value="RLE52854.1"/>
    <property type="molecule type" value="Genomic_DNA"/>
</dbReference>
<organism evidence="3 4">
    <name type="scientific">Thermoproteota archaeon</name>
    <dbReference type="NCBI Taxonomy" id="2056631"/>
    <lineage>
        <taxon>Archaea</taxon>
        <taxon>Thermoproteota</taxon>
    </lineage>
</organism>
<dbReference type="Gene3D" id="3.40.1350.150">
    <property type="match status" value="1"/>
</dbReference>
<dbReference type="AlphaFoldDB" id="A0A497EZL9"/>
<dbReference type="InterPro" id="IPR016442">
    <property type="entry name" value="tRNA_splic_arch_short"/>
</dbReference>
<evidence type="ECO:0000259" key="1">
    <source>
        <dbReference type="Pfam" id="PF01974"/>
    </source>
</evidence>
<evidence type="ECO:0000313" key="3">
    <source>
        <dbReference type="EMBL" id="RLE52854.1"/>
    </source>
</evidence>
<dbReference type="NCBIfam" id="TIGR00324">
    <property type="entry name" value="endA"/>
    <property type="match status" value="1"/>
</dbReference>
<proteinExistence type="predicted"/>
<dbReference type="InterPro" id="IPR036167">
    <property type="entry name" value="tRNA_intron_Endo_cat-like_sf"/>
</dbReference>
<keyword evidence="3" id="KW-0456">Lyase</keyword>
<dbReference type="InterPro" id="IPR006678">
    <property type="entry name" value="tRNA_intron_Endonuc_N"/>
</dbReference>
<dbReference type="GO" id="GO:0000213">
    <property type="term" value="F:tRNA-intron lyase activity"/>
    <property type="evidence" value="ECO:0007669"/>
    <property type="project" value="UniProtKB-EC"/>
</dbReference>
<dbReference type="InterPro" id="IPR006677">
    <property type="entry name" value="tRNA_intron_Endonuc_cat-like"/>
</dbReference>
<feature type="domain" description="tRNA intron endonuclease N-terminal" evidence="2">
    <location>
        <begin position="27"/>
        <end position="76"/>
    </location>
</feature>
<sequence>MKRENAQAAKQLTTAKLTPQGAVISLAEASLLKKSGYGEVEGDFLTLTRVETLYLLDRGKIRVVDEQGKEYSLKELVDFYAKYDKDIWLKHLVYSDLRKRGYIVKQGFREEGIEFRVYRKGAEVGKEAAKYLVVGIAEGTILDVSELQSLAERAQKAGKELILAVIDRQGEITYYDVSWTHL</sequence>